<reference evidence="1 2" key="1">
    <citation type="submission" date="2021-01" db="EMBL/GenBank/DDBJ databases">
        <title>Whole genome shotgun sequence of Catellatospora coxensis NBRC 107359.</title>
        <authorList>
            <person name="Komaki H."/>
            <person name="Tamura T."/>
        </authorList>
    </citation>
    <scope>NUCLEOTIDE SEQUENCE [LARGE SCALE GENOMIC DNA]</scope>
    <source>
        <strain evidence="1 2">NBRC 107359</strain>
    </source>
</reference>
<evidence type="ECO:0000313" key="2">
    <source>
        <dbReference type="Proteomes" id="UP000630887"/>
    </source>
</evidence>
<evidence type="ECO:0000313" key="1">
    <source>
        <dbReference type="EMBL" id="GIG08301.1"/>
    </source>
</evidence>
<dbReference type="EMBL" id="BONI01000045">
    <property type="protein sequence ID" value="GIG08301.1"/>
    <property type="molecule type" value="Genomic_DNA"/>
</dbReference>
<dbReference type="AlphaFoldDB" id="A0A8J3L485"/>
<keyword evidence="2" id="KW-1185">Reference proteome</keyword>
<dbReference type="Proteomes" id="UP000630887">
    <property type="component" value="Unassembled WGS sequence"/>
</dbReference>
<sequence>MRSCSTGTGRITVVEVFRRWGGRFLEDVFEYGLVEVPGD</sequence>
<name>A0A8J3L485_9ACTN</name>
<proteinExistence type="predicted"/>
<gene>
    <name evidence="1" type="ORF">Cco03nite_50010</name>
</gene>
<accession>A0A8J3L485</accession>
<protein>
    <submittedName>
        <fullName evidence="1">Uncharacterized protein</fullName>
    </submittedName>
</protein>
<organism evidence="1 2">
    <name type="scientific">Catellatospora coxensis</name>
    <dbReference type="NCBI Taxonomy" id="310354"/>
    <lineage>
        <taxon>Bacteria</taxon>
        <taxon>Bacillati</taxon>
        <taxon>Actinomycetota</taxon>
        <taxon>Actinomycetes</taxon>
        <taxon>Micromonosporales</taxon>
        <taxon>Micromonosporaceae</taxon>
        <taxon>Catellatospora</taxon>
    </lineage>
</organism>
<comment type="caution">
    <text evidence="1">The sequence shown here is derived from an EMBL/GenBank/DDBJ whole genome shotgun (WGS) entry which is preliminary data.</text>
</comment>